<dbReference type="STRING" id="317619.GCA_000332315_00246"/>
<organism evidence="1 2">
    <name type="scientific">Prochlorothrix hollandica PCC 9006 = CALU 1027</name>
    <dbReference type="NCBI Taxonomy" id="317619"/>
    <lineage>
        <taxon>Bacteria</taxon>
        <taxon>Bacillati</taxon>
        <taxon>Cyanobacteriota</taxon>
        <taxon>Cyanophyceae</taxon>
        <taxon>Prochlorotrichales</taxon>
        <taxon>Prochlorotrichaceae</taxon>
        <taxon>Prochlorothrix</taxon>
    </lineage>
</organism>
<proteinExistence type="predicted"/>
<name>A0A0M2PZZ1_PROHO</name>
<accession>A0A0M2PZZ1</accession>
<dbReference type="Proteomes" id="UP000034681">
    <property type="component" value="Unassembled WGS sequence"/>
</dbReference>
<keyword evidence="2" id="KW-1185">Reference proteome</keyword>
<dbReference type="EMBL" id="AJTX02000004">
    <property type="protein sequence ID" value="KKI99951.1"/>
    <property type="molecule type" value="Genomic_DNA"/>
</dbReference>
<dbReference type="AlphaFoldDB" id="A0A0M2PZZ1"/>
<gene>
    <name evidence="1" type="ORF">PROH_09155</name>
</gene>
<dbReference type="OrthoDB" id="573320at2"/>
<evidence type="ECO:0000313" key="2">
    <source>
        <dbReference type="Proteomes" id="UP000034681"/>
    </source>
</evidence>
<comment type="caution">
    <text evidence="1">The sequence shown here is derived from an EMBL/GenBank/DDBJ whole genome shotgun (WGS) entry which is preliminary data.</text>
</comment>
<sequence>MTLTLNLPSEIEQYLLQEANRQGLSIESVTLQLLKSLILLRQKQTEAVNLLQSWIDDEDIEEQQETGQYLISTLDKDRLSDRKFFPVEMKGLTW</sequence>
<evidence type="ECO:0000313" key="1">
    <source>
        <dbReference type="EMBL" id="KKI99951.1"/>
    </source>
</evidence>
<dbReference type="RefSeq" id="WP_016925308.1">
    <property type="nucleotide sequence ID" value="NZ_KB235933.1"/>
</dbReference>
<protein>
    <submittedName>
        <fullName evidence="1">Uncharacterized protein</fullName>
    </submittedName>
</protein>
<reference evidence="1" key="1">
    <citation type="submission" date="2012-04" db="EMBL/GenBank/DDBJ databases">
        <authorList>
            <person name="Borisov I.G."/>
            <person name="Ivanikova N.V."/>
            <person name="Pinevich A.V."/>
        </authorList>
    </citation>
    <scope>NUCLEOTIDE SEQUENCE</scope>
    <source>
        <strain evidence="1">CALU 1027</strain>
    </source>
</reference>